<gene>
    <name evidence="1" type="ORF">LOK49_LG08G00699</name>
</gene>
<evidence type="ECO:0000313" key="2">
    <source>
        <dbReference type="Proteomes" id="UP001060215"/>
    </source>
</evidence>
<comment type="caution">
    <text evidence="1">The sequence shown here is derived from an EMBL/GenBank/DDBJ whole genome shotgun (WGS) entry which is preliminary data.</text>
</comment>
<keyword evidence="2" id="KW-1185">Reference proteome</keyword>
<sequence>MLPGQNPEHQRQMMVPELQMQVAQGNSQGVPPFVGLSSAFSNQTSPPAQTYPFHPQQAHVLSNSHHPYLQGPNHVASTQHQAYAIRIAKERQMRRSAATSAAICCIQCSDATCTISVSTAHVVFYAK</sequence>
<organism evidence="1 2">
    <name type="scientific">Camellia lanceoleosa</name>
    <dbReference type="NCBI Taxonomy" id="1840588"/>
    <lineage>
        <taxon>Eukaryota</taxon>
        <taxon>Viridiplantae</taxon>
        <taxon>Streptophyta</taxon>
        <taxon>Embryophyta</taxon>
        <taxon>Tracheophyta</taxon>
        <taxon>Spermatophyta</taxon>
        <taxon>Magnoliopsida</taxon>
        <taxon>eudicotyledons</taxon>
        <taxon>Gunneridae</taxon>
        <taxon>Pentapetalae</taxon>
        <taxon>asterids</taxon>
        <taxon>Ericales</taxon>
        <taxon>Theaceae</taxon>
        <taxon>Camellia</taxon>
    </lineage>
</organism>
<name>A0ACC0GMW2_9ERIC</name>
<evidence type="ECO:0000313" key="1">
    <source>
        <dbReference type="EMBL" id="KAI8002507.1"/>
    </source>
</evidence>
<protein>
    <submittedName>
        <fullName evidence="1">Chromatin modification-related protein EAF1 B</fullName>
    </submittedName>
</protein>
<reference evidence="1 2" key="1">
    <citation type="journal article" date="2022" name="Plant J.">
        <title>Chromosome-level genome of Camellia lanceoleosa provides a valuable resource for understanding genome evolution and self-incompatibility.</title>
        <authorList>
            <person name="Gong W."/>
            <person name="Xiao S."/>
            <person name="Wang L."/>
            <person name="Liao Z."/>
            <person name="Chang Y."/>
            <person name="Mo W."/>
            <person name="Hu G."/>
            <person name="Li W."/>
            <person name="Zhao G."/>
            <person name="Zhu H."/>
            <person name="Hu X."/>
            <person name="Ji K."/>
            <person name="Xiang X."/>
            <person name="Song Q."/>
            <person name="Yuan D."/>
            <person name="Jin S."/>
            <person name="Zhang L."/>
        </authorList>
    </citation>
    <scope>NUCLEOTIDE SEQUENCE [LARGE SCALE GENOMIC DNA]</scope>
    <source>
        <strain evidence="1">SQ_2022a</strain>
    </source>
</reference>
<dbReference type="Proteomes" id="UP001060215">
    <property type="component" value="Chromosome 9"/>
</dbReference>
<proteinExistence type="predicted"/>
<accession>A0ACC0GMW2</accession>
<dbReference type="EMBL" id="CM045766">
    <property type="protein sequence ID" value="KAI8002507.1"/>
    <property type="molecule type" value="Genomic_DNA"/>
</dbReference>